<protein>
    <recommendedName>
        <fullName evidence="3">Xcc1710-like domain-containing protein</fullName>
    </recommendedName>
</protein>
<dbReference type="RefSeq" id="WP_189529894.1">
    <property type="nucleotide sequence ID" value="NZ_BMYX01000001.1"/>
</dbReference>
<name>A0A918NWJ3_9NEIS</name>
<dbReference type="AlphaFoldDB" id="A0A918NWJ3"/>
<accession>A0A918NWJ3</accession>
<reference evidence="1" key="1">
    <citation type="journal article" date="2014" name="Int. J. Syst. Evol. Microbiol.">
        <title>Complete genome sequence of Corynebacterium casei LMG S-19264T (=DSM 44701T), isolated from a smear-ripened cheese.</title>
        <authorList>
            <consortium name="US DOE Joint Genome Institute (JGI-PGF)"/>
            <person name="Walter F."/>
            <person name="Albersmeier A."/>
            <person name="Kalinowski J."/>
            <person name="Ruckert C."/>
        </authorList>
    </citation>
    <scope>NUCLEOTIDE SEQUENCE</scope>
    <source>
        <strain evidence="1">KCTC 32182</strain>
    </source>
</reference>
<dbReference type="Pfam" id="PF04430">
    <property type="entry name" value="DUF498"/>
    <property type="match status" value="1"/>
</dbReference>
<dbReference type="PANTHER" id="PTHR21192">
    <property type="entry name" value="NUCLEAR PROTEIN E3-3"/>
    <property type="match status" value="1"/>
</dbReference>
<sequence length="121" mass="13238">MKLHLASGEGQNLFTGYGDGHVLINRERHDGNLIVTPDSVRPWEVERFEALSEAHFTGLLGDSPEVVIVGTGPTQRFFHPRLTAALTDAGIGVEIMDTRAACRTYNILLAEGRRVIAVILT</sequence>
<proteinExistence type="predicted"/>
<dbReference type="Proteomes" id="UP000645257">
    <property type="component" value="Unassembled WGS sequence"/>
</dbReference>
<dbReference type="SUPFAM" id="SSF64076">
    <property type="entry name" value="MTH938-like"/>
    <property type="match status" value="1"/>
</dbReference>
<organism evidence="1 2">
    <name type="scientific">Paludibacterium paludis</name>
    <dbReference type="NCBI Taxonomy" id="1225769"/>
    <lineage>
        <taxon>Bacteria</taxon>
        <taxon>Pseudomonadati</taxon>
        <taxon>Pseudomonadota</taxon>
        <taxon>Betaproteobacteria</taxon>
        <taxon>Neisseriales</taxon>
        <taxon>Chromobacteriaceae</taxon>
        <taxon>Paludibacterium</taxon>
    </lineage>
</organism>
<evidence type="ECO:0008006" key="3">
    <source>
        <dbReference type="Google" id="ProtNLM"/>
    </source>
</evidence>
<evidence type="ECO:0000313" key="1">
    <source>
        <dbReference type="EMBL" id="GGY02133.1"/>
    </source>
</evidence>
<dbReference type="EMBL" id="BMYX01000001">
    <property type="protein sequence ID" value="GGY02133.1"/>
    <property type="molecule type" value="Genomic_DNA"/>
</dbReference>
<dbReference type="InterPro" id="IPR007523">
    <property type="entry name" value="NDUFAF3/AAMDC"/>
</dbReference>
<reference evidence="1" key="2">
    <citation type="submission" date="2020-09" db="EMBL/GenBank/DDBJ databases">
        <authorList>
            <person name="Sun Q."/>
            <person name="Kim S."/>
        </authorList>
    </citation>
    <scope>NUCLEOTIDE SEQUENCE</scope>
    <source>
        <strain evidence="1">KCTC 32182</strain>
    </source>
</reference>
<dbReference type="PANTHER" id="PTHR21192:SF2">
    <property type="entry name" value="NADH DEHYDROGENASE [UBIQUINONE] 1 ALPHA SUBCOMPLEX ASSEMBLY FACTOR 3"/>
    <property type="match status" value="1"/>
</dbReference>
<keyword evidence="2" id="KW-1185">Reference proteome</keyword>
<dbReference type="Gene3D" id="3.40.1230.10">
    <property type="entry name" value="MTH938-like"/>
    <property type="match status" value="1"/>
</dbReference>
<evidence type="ECO:0000313" key="2">
    <source>
        <dbReference type="Proteomes" id="UP000645257"/>
    </source>
</evidence>
<dbReference type="InterPro" id="IPR036748">
    <property type="entry name" value="MTH938-like_sf"/>
</dbReference>
<dbReference type="CDD" id="cd05560">
    <property type="entry name" value="Xcc1710_like"/>
    <property type="match status" value="1"/>
</dbReference>
<gene>
    <name evidence="1" type="ORF">GCM10011289_00240</name>
</gene>
<comment type="caution">
    <text evidence="1">The sequence shown here is derived from an EMBL/GenBank/DDBJ whole genome shotgun (WGS) entry which is preliminary data.</text>
</comment>